<dbReference type="EMBL" id="FQUU01000027">
    <property type="protein sequence ID" value="SHF99258.1"/>
    <property type="molecule type" value="Genomic_DNA"/>
</dbReference>
<name>A0A1M5G6C4_9BACT</name>
<keyword evidence="4" id="KW-1185">Reference proteome</keyword>
<accession>A0A1M5G6C4</accession>
<dbReference type="GO" id="GO:0004553">
    <property type="term" value="F:hydrolase activity, hydrolyzing O-glycosyl compounds"/>
    <property type="evidence" value="ECO:0007669"/>
    <property type="project" value="UniProtKB-ARBA"/>
</dbReference>
<dbReference type="AlphaFoldDB" id="A0A1M5G6C4"/>
<dbReference type="SUPFAM" id="SSF49899">
    <property type="entry name" value="Concanavalin A-like lectins/glucanases"/>
    <property type="match status" value="1"/>
</dbReference>
<sequence>MKKNFTRLLWTVLSLFFISAQSQAQSGQALNFVPNQYATLPDNILSGIGTGSFTIEAWVYWRGGGNWQRVFDIGTSQTNYMYLSVSGDVGSGQEIVFGWAMNGYPERRATSAFAMPLNVWTHIAITVDYADPLYPKAYMFVNGVRTGPTFGGQGMLDLGSNTPYTAAGMGTNLTSSWLGKSEFADPPYNDAYFNGAIDELRISNVVRYTDAATFTPANTFTPDANTTALYHFEDPIGSTTAANSAATAVGPITLNGATFVGVTVLPVYILNFDAQKAGNSVKVQWKVYSTGEGGQFVIERSLDGNKFQAVGTRDIPNSQGIFSFTMEDRSFQSGKNYYRLKVMENGSQAKFSNIVAVDAFTTLYTAYPTVTSSQLFIQLPQATTISIFNTNGAMVKRVQLANSQNIDVSNLAKGSYQVLFEGAKESVRFIKL</sequence>
<dbReference type="OrthoDB" id="355609at2"/>
<dbReference type="InterPro" id="IPR026444">
    <property type="entry name" value="Secre_tail"/>
</dbReference>
<dbReference type="STRING" id="1121884.SAMN02745131_04058"/>
<dbReference type="InterPro" id="IPR013320">
    <property type="entry name" value="ConA-like_dom_sf"/>
</dbReference>
<evidence type="ECO:0000256" key="1">
    <source>
        <dbReference type="SAM" id="SignalP"/>
    </source>
</evidence>
<organism evidence="3 4">
    <name type="scientific">Flavisolibacter ginsengisoli DSM 18119</name>
    <dbReference type="NCBI Taxonomy" id="1121884"/>
    <lineage>
        <taxon>Bacteria</taxon>
        <taxon>Pseudomonadati</taxon>
        <taxon>Bacteroidota</taxon>
        <taxon>Chitinophagia</taxon>
        <taxon>Chitinophagales</taxon>
        <taxon>Chitinophagaceae</taxon>
        <taxon>Flavisolibacter</taxon>
    </lineage>
</organism>
<reference evidence="3 4" key="1">
    <citation type="submission" date="2016-11" db="EMBL/GenBank/DDBJ databases">
        <authorList>
            <person name="Jaros S."/>
            <person name="Januszkiewicz K."/>
            <person name="Wedrychowicz H."/>
        </authorList>
    </citation>
    <scope>NUCLEOTIDE SEQUENCE [LARGE SCALE GENOMIC DNA]</scope>
    <source>
        <strain evidence="3 4">DSM 18119</strain>
    </source>
</reference>
<dbReference type="Gene3D" id="2.60.120.200">
    <property type="match status" value="1"/>
</dbReference>
<dbReference type="Pfam" id="PF18962">
    <property type="entry name" value="Por_Secre_tail"/>
    <property type="match status" value="1"/>
</dbReference>
<feature type="domain" description="Secretion system C-terminal sorting" evidence="2">
    <location>
        <begin position="367"/>
        <end position="426"/>
    </location>
</feature>
<dbReference type="RefSeq" id="WP_072837170.1">
    <property type="nucleotide sequence ID" value="NZ_FQUU01000027.1"/>
</dbReference>
<dbReference type="NCBIfam" id="TIGR04183">
    <property type="entry name" value="Por_Secre_tail"/>
    <property type="match status" value="1"/>
</dbReference>
<keyword evidence="1" id="KW-0732">Signal</keyword>
<feature type="signal peptide" evidence="1">
    <location>
        <begin position="1"/>
        <end position="24"/>
    </location>
</feature>
<proteinExistence type="predicted"/>
<dbReference type="GO" id="GO:0005975">
    <property type="term" value="P:carbohydrate metabolic process"/>
    <property type="evidence" value="ECO:0007669"/>
    <property type="project" value="UniProtKB-ARBA"/>
</dbReference>
<evidence type="ECO:0000313" key="4">
    <source>
        <dbReference type="Proteomes" id="UP000184048"/>
    </source>
</evidence>
<dbReference type="Proteomes" id="UP000184048">
    <property type="component" value="Unassembled WGS sequence"/>
</dbReference>
<evidence type="ECO:0000259" key="2">
    <source>
        <dbReference type="Pfam" id="PF18962"/>
    </source>
</evidence>
<gene>
    <name evidence="3" type="ORF">SAMN02745131_04058</name>
</gene>
<protein>
    <submittedName>
        <fullName evidence="3">Por secretion system C-terminal sorting domain-containing protein</fullName>
    </submittedName>
</protein>
<feature type="chain" id="PRO_5013064619" evidence="1">
    <location>
        <begin position="25"/>
        <end position="432"/>
    </location>
</feature>
<dbReference type="Pfam" id="PF13385">
    <property type="entry name" value="Laminin_G_3"/>
    <property type="match status" value="1"/>
</dbReference>
<evidence type="ECO:0000313" key="3">
    <source>
        <dbReference type="EMBL" id="SHF99258.1"/>
    </source>
</evidence>